<feature type="region of interest" description="Disordered" evidence="1">
    <location>
        <begin position="240"/>
        <end position="276"/>
    </location>
</feature>
<protein>
    <submittedName>
        <fullName evidence="4">Islet cell autoantigen 1 isoform X6</fullName>
    </submittedName>
</protein>
<evidence type="ECO:0000259" key="2">
    <source>
        <dbReference type="PROSITE" id="PS50870"/>
    </source>
</evidence>
<dbReference type="Pfam" id="PF06456">
    <property type="entry name" value="Arfaptin"/>
    <property type="match status" value="1"/>
</dbReference>
<dbReference type="SUPFAM" id="SSF103657">
    <property type="entry name" value="BAR/IMD domain-like"/>
    <property type="match status" value="1"/>
</dbReference>
<dbReference type="InterPro" id="IPR006723">
    <property type="entry name" value="Islet_autoAg_Ica1_C"/>
</dbReference>
<feature type="domain" description="AH" evidence="2">
    <location>
        <begin position="53"/>
        <end position="195"/>
    </location>
</feature>
<dbReference type="Pfam" id="PF04629">
    <property type="entry name" value="ICA69"/>
    <property type="match status" value="1"/>
</dbReference>
<dbReference type="SMART" id="SM01237">
    <property type="entry name" value="ICA69"/>
    <property type="match status" value="1"/>
</dbReference>
<feature type="region of interest" description="Disordered" evidence="1">
    <location>
        <begin position="407"/>
        <end position="436"/>
    </location>
</feature>
<sequence length="472" mass="53948">MDSHKYSYSREFYDRYAQGQDKSVVNKMQQKYWKTKQTLIKVTGKKEDEHVVASDADLDAKLELFHSIQRTCMDLLKAIEHYQKRICFLSQEENELGKFLRSQGSQDKTRAGKMMQATGKALCFSSQQRMALRTPLCRLYQEVETFRYRAISDTWLTVNRMEQCRTEYRGALLWMKDVSQELDPDLYKQMEKFRKTTLLHFWEKTSHTMAAIHESFKGYQPYQFTMLKNLQEPVNKLMENEEKEEELHHTKSEDDQESQLISLDDESNTNETANSAEDANDMLSTFGENFNHRENSEVMDHLLEMKHGENAVSKDQLVSSLEPEPTDKNDMVLLNEILNASSLDDGEFSREWAAVFGEVTLADTGANSSVGEIESSQSPSGFLPSQLLDQNMNNLQRSLQGWAASSINPSPAVQTGQKSNTFNPNVNKTPMKEAGSSSKDLTAWFSLFADLDPLSNPDAVGKTDKEHELLNA</sequence>
<proteinExistence type="predicted"/>
<dbReference type="InterPro" id="IPR027267">
    <property type="entry name" value="AH/BAR_dom_sf"/>
</dbReference>
<dbReference type="FunFam" id="1.20.1270.60:FF:000015">
    <property type="entry name" value="Islet cell autoantigen 1, 69kDa"/>
    <property type="match status" value="1"/>
</dbReference>
<name>A0A6J1UYS5_9SAUR</name>
<dbReference type="RefSeq" id="XP_026533568.1">
    <property type="nucleotide sequence ID" value="XM_026677783.1"/>
</dbReference>
<organism evidence="3 4">
    <name type="scientific">Notechis scutatus</name>
    <name type="common">mainland tiger snake</name>
    <dbReference type="NCBI Taxonomy" id="8663"/>
    <lineage>
        <taxon>Eukaryota</taxon>
        <taxon>Metazoa</taxon>
        <taxon>Chordata</taxon>
        <taxon>Craniata</taxon>
        <taxon>Vertebrata</taxon>
        <taxon>Euteleostomi</taxon>
        <taxon>Lepidosauria</taxon>
        <taxon>Squamata</taxon>
        <taxon>Bifurcata</taxon>
        <taxon>Unidentata</taxon>
        <taxon>Episquamata</taxon>
        <taxon>Toxicofera</taxon>
        <taxon>Serpentes</taxon>
        <taxon>Colubroidea</taxon>
        <taxon>Elapidae</taxon>
        <taxon>Hydrophiinae</taxon>
        <taxon>Notechis</taxon>
    </lineage>
</organism>
<dbReference type="Gene3D" id="1.20.1270.60">
    <property type="entry name" value="Arfaptin homology (AH) domain/BAR domain"/>
    <property type="match status" value="1"/>
</dbReference>
<dbReference type="GO" id="GO:0019904">
    <property type="term" value="F:protein domain specific binding"/>
    <property type="evidence" value="ECO:0007669"/>
    <property type="project" value="InterPro"/>
</dbReference>
<feature type="compositionally biased region" description="Polar residues" evidence="1">
    <location>
        <begin position="407"/>
        <end position="428"/>
    </location>
</feature>
<dbReference type="InterPro" id="IPR010504">
    <property type="entry name" value="AH_dom"/>
</dbReference>
<evidence type="ECO:0000313" key="3">
    <source>
        <dbReference type="Proteomes" id="UP000504612"/>
    </source>
</evidence>
<reference evidence="4" key="1">
    <citation type="submission" date="2025-08" db="UniProtKB">
        <authorList>
            <consortium name="RefSeq"/>
        </authorList>
    </citation>
    <scope>IDENTIFICATION</scope>
</reference>
<dbReference type="PROSITE" id="PS50870">
    <property type="entry name" value="AH"/>
    <property type="match status" value="1"/>
</dbReference>
<dbReference type="Proteomes" id="UP000504612">
    <property type="component" value="Unplaced"/>
</dbReference>
<dbReference type="CTD" id="3382"/>
<evidence type="ECO:0000256" key="1">
    <source>
        <dbReference type="SAM" id="MobiDB-lite"/>
    </source>
</evidence>
<dbReference type="SMART" id="SM01015">
    <property type="entry name" value="Arfaptin"/>
    <property type="match status" value="1"/>
</dbReference>
<accession>A0A6J1UYS5</accession>
<dbReference type="PANTHER" id="PTHR10164">
    <property type="entry name" value="ISLET CELL AUTOANTIGEN 1"/>
    <property type="match status" value="1"/>
</dbReference>
<dbReference type="AlphaFoldDB" id="A0A6J1UYS5"/>
<dbReference type="GeneID" id="113418737"/>
<keyword evidence="3" id="KW-1185">Reference proteome</keyword>
<evidence type="ECO:0000313" key="4">
    <source>
        <dbReference type="RefSeq" id="XP_026533568.1"/>
    </source>
</evidence>
<dbReference type="GO" id="GO:0005794">
    <property type="term" value="C:Golgi apparatus"/>
    <property type="evidence" value="ECO:0007669"/>
    <property type="project" value="TreeGrafter"/>
</dbReference>
<dbReference type="GO" id="GO:0051049">
    <property type="term" value="P:regulation of transport"/>
    <property type="evidence" value="ECO:0007669"/>
    <property type="project" value="TreeGrafter"/>
</dbReference>
<dbReference type="PANTHER" id="PTHR10164:SF3">
    <property type="entry name" value="ISLET CELL AUTOANTIGEN 1"/>
    <property type="match status" value="1"/>
</dbReference>
<gene>
    <name evidence="4" type="primary">ICA1</name>
</gene>
<dbReference type="InterPro" id="IPR024114">
    <property type="entry name" value="Islet_autoAg_Ica1/Ica1-like"/>
</dbReference>